<comment type="subcellular location">
    <subcellularLocation>
        <location evidence="1">Membrane</location>
        <topology evidence="1">Multi-pass membrane protein</topology>
    </subcellularLocation>
</comment>
<name>A0A1B8G943_9PEZI</name>
<sequence>MGLFPSGGNRSRSSDGGSKGSRFASVFFRLMQLISAAIVAGLLGRYLHNLHEGGGFNSRRIIYAITIAGIAIFFSLLFMLPLKYQFYAFPLDLIMFILWMVAFGLLINLGSSGCNSSWFRTSWSWAWGRWYLQPAGTFNRFNGAGCSSWRATLAWSFIGGIFWLLSFLLGLYFLTKHRSRREVHEETPRIKRQEDTHVNSGVAPVYHENFNQTREYRTTPAETAQYRTEPATYVQPQQTQGTAATSTYSQPSQQYATTQEYATQLNPTQQYRNTTTGTVG</sequence>
<feature type="transmembrane region" description="Helical" evidence="6">
    <location>
        <begin position="153"/>
        <end position="174"/>
    </location>
</feature>
<reference evidence="9" key="2">
    <citation type="journal article" date="2018" name="Nat. Commun.">
        <title>Extreme sensitivity to ultraviolet light in the fungal pathogen causing white-nose syndrome of bats.</title>
        <authorList>
            <person name="Palmer J.M."/>
            <person name="Drees K.P."/>
            <person name="Foster J.T."/>
            <person name="Lindner D.L."/>
        </authorList>
    </citation>
    <scope>NUCLEOTIDE SEQUENCE [LARGE SCALE GENOMIC DNA]</scope>
    <source>
        <strain evidence="9">UAMH 10579</strain>
    </source>
</reference>
<accession>A0A1B8G943</accession>
<evidence type="ECO:0000256" key="5">
    <source>
        <dbReference type="SAM" id="MobiDB-lite"/>
    </source>
</evidence>
<dbReference type="RefSeq" id="XP_018126054.1">
    <property type="nucleotide sequence ID" value="XM_018278792.2"/>
</dbReference>
<evidence type="ECO:0000259" key="7">
    <source>
        <dbReference type="Pfam" id="PF01284"/>
    </source>
</evidence>
<keyword evidence="4 6" id="KW-0472">Membrane</keyword>
<dbReference type="EMBL" id="KV460269">
    <property type="protein sequence ID" value="OBT92321.1"/>
    <property type="molecule type" value="Genomic_DNA"/>
</dbReference>
<feature type="transmembrane region" description="Helical" evidence="6">
    <location>
        <begin position="87"/>
        <end position="109"/>
    </location>
</feature>
<dbReference type="InterPro" id="IPR008253">
    <property type="entry name" value="Marvel"/>
</dbReference>
<evidence type="ECO:0000313" key="8">
    <source>
        <dbReference type="EMBL" id="OBT92321.1"/>
    </source>
</evidence>
<dbReference type="PANTHER" id="PTHR39608:SF1">
    <property type="entry name" value="INTEGRAL MEMBRANE PROTEIN (AFU_ORTHOLOGUE AFUA_5G08640)"/>
    <property type="match status" value="1"/>
</dbReference>
<dbReference type="PANTHER" id="PTHR39608">
    <property type="entry name" value="INTEGRAL MEMBRANE PROTEIN (AFU_ORTHOLOGUE AFUA_5G08640)"/>
    <property type="match status" value="1"/>
</dbReference>
<dbReference type="GeneID" id="28842764"/>
<evidence type="ECO:0000313" key="9">
    <source>
        <dbReference type="Proteomes" id="UP000091956"/>
    </source>
</evidence>
<protein>
    <recommendedName>
        <fullName evidence="7">MARVEL domain-containing protein</fullName>
    </recommendedName>
</protein>
<organism evidence="8 9">
    <name type="scientific">Pseudogymnoascus verrucosus</name>
    <dbReference type="NCBI Taxonomy" id="342668"/>
    <lineage>
        <taxon>Eukaryota</taxon>
        <taxon>Fungi</taxon>
        <taxon>Dikarya</taxon>
        <taxon>Ascomycota</taxon>
        <taxon>Pezizomycotina</taxon>
        <taxon>Leotiomycetes</taxon>
        <taxon>Thelebolales</taxon>
        <taxon>Thelebolaceae</taxon>
        <taxon>Pseudogymnoascus</taxon>
    </lineage>
</organism>
<dbReference type="AlphaFoldDB" id="A0A1B8G943"/>
<feature type="transmembrane region" description="Helical" evidence="6">
    <location>
        <begin position="60"/>
        <end position="80"/>
    </location>
</feature>
<evidence type="ECO:0000256" key="6">
    <source>
        <dbReference type="SAM" id="Phobius"/>
    </source>
</evidence>
<dbReference type="Proteomes" id="UP000091956">
    <property type="component" value="Unassembled WGS sequence"/>
</dbReference>
<feature type="region of interest" description="Disordered" evidence="5">
    <location>
        <begin position="228"/>
        <end position="255"/>
    </location>
</feature>
<keyword evidence="2 6" id="KW-0812">Transmembrane</keyword>
<feature type="domain" description="MARVEL" evidence="7">
    <location>
        <begin position="25"/>
        <end position="169"/>
    </location>
</feature>
<keyword evidence="3 6" id="KW-1133">Transmembrane helix</keyword>
<evidence type="ECO:0000256" key="1">
    <source>
        <dbReference type="ARBA" id="ARBA00004141"/>
    </source>
</evidence>
<evidence type="ECO:0000256" key="2">
    <source>
        <dbReference type="ARBA" id="ARBA00022692"/>
    </source>
</evidence>
<dbReference type="OrthoDB" id="4074965at2759"/>
<feature type="transmembrane region" description="Helical" evidence="6">
    <location>
        <begin position="26"/>
        <end position="48"/>
    </location>
</feature>
<dbReference type="Pfam" id="PF01284">
    <property type="entry name" value="MARVEL"/>
    <property type="match status" value="1"/>
</dbReference>
<proteinExistence type="predicted"/>
<dbReference type="GO" id="GO:0016020">
    <property type="term" value="C:membrane"/>
    <property type="evidence" value="ECO:0007669"/>
    <property type="project" value="UniProtKB-SubCell"/>
</dbReference>
<keyword evidence="9" id="KW-1185">Reference proteome</keyword>
<evidence type="ECO:0000256" key="4">
    <source>
        <dbReference type="ARBA" id="ARBA00023136"/>
    </source>
</evidence>
<feature type="compositionally biased region" description="Polar residues" evidence="5">
    <location>
        <begin position="234"/>
        <end position="252"/>
    </location>
</feature>
<reference evidence="8 9" key="1">
    <citation type="submission" date="2016-03" db="EMBL/GenBank/DDBJ databases">
        <title>Comparative genomics of Pseudogymnoascus destructans, the fungus causing white-nose syndrome of bats.</title>
        <authorList>
            <person name="Palmer J.M."/>
            <person name="Drees K.P."/>
            <person name="Foster J.T."/>
            <person name="Lindner D.L."/>
        </authorList>
    </citation>
    <scope>NUCLEOTIDE SEQUENCE [LARGE SCALE GENOMIC DNA]</scope>
    <source>
        <strain evidence="8 9">UAMH 10579</strain>
    </source>
</reference>
<evidence type="ECO:0000256" key="3">
    <source>
        <dbReference type="ARBA" id="ARBA00022989"/>
    </source>
</evidence>
<gene>
    <name evidence="8" type="ORF">VE01_09378</name>
</gene>